<keyword evidence="3" id="KW-0677">Repeat</keyword>
<comment type="subcellular location">
    <subcellularLocation>
        <location evidence="1">Membrane</location>
        <topology evidence="1">Single-pass membrane protein</topology>
    </subcellularLocation>
</comment>
<evidence type="ECO:0000256" key="4">
    <source>
        <dbReference type="ARBA" id="ARBA00022803"/>
    </source>
</evidence>
<dbReference type="InterPro" id="IPR019734">
    <property type="entry name" value="TPR_rpt"/>
</dbReference>
<dbReference type="PANTHER" id="PTHR46208:SF1">
    <property type="entry name" value="MITOCHONDRIAL IMPORT RECEPTOR SUBUNIT TOM70"/>
    <property type="match status" value="1"/>
</dbReference>
<dbReference type="EMBL" id="JAQMRD010000010">
    <property type="protein sequence ID" value="MDB9223184.1"/>
    <property type="molecule type" value="Genomic_DNA"/>
</dbReference>
<dbReference type="GO" id="GO:0030150">
    <property type="term" value="P:protein import into mitochondrial matrix"/>
    <property type="evidence" value="ECO:0007669"/>
    <property type="project" value="TreeGrafter"/>
</dbReference>
<evidence type="ECO:0000256" key="1">
    <source>
        <dbReference type="ARBA" id="ARBA00004167"/>
    </source>
</evidence>
<dbReference type="InterPro" id="IPR011990">
    <property type="entry name" value="TPR-like_helical_dom_sf"/>
</dbReference>
<dbReference type="Proteomes" id="UP000283426">
    <property type="component" value="Unassembled WGS sequence"/>
</dbReference>
<comment type="similarity">
    <text evidence="7">Belongs to the Tom70 family.</text>
</comment>
<dbReference type="Pfam" id="PF13432">
    <property type="entry name" value="TPR_16"/>
    <property type="match status" value="1"/>
</dbReference>
<feature type="repeat" description="TPR" evidence="8">
    <location>
        <begin position="98"/>
        <end position="131"/>
    </location>
</feature>
<reference evidence="10" key="3">
    <citation type="submission" date="2023-01" db="EMBL/GenBank/DDBJ databases">
        <title>Human gut microbiome strain richness.</title>
        <authorList>
            <person name="Chen-Liaw A."/>
        </authorList>
    </citation>
    <scope>NUCLEOTIDE SEQUENCE</scope>
    <source>
        <strain evidence="10">RTP21484st1_B7_RTP21484_190118</strain>
    </source>
</reference>
<dbReference type="RefSeq" id="WP_013610876.1">
    <property type="nucleotide sequence ID" value="NZ_BAABYK010000001.1"/>
</dbReference>
<name>A0A3D4Z8Q2_9BACT</name>
<accession>A0A3D4Z8Q2</accession>
<dbReference type="GO" id="GO:0016020">
    <property type="term" value="C:membrane"/>
    <property type="evidence" value="ECO:0007669"/>
    <property type="project" value="UniProtKB-SubCell"/>
</dbReference>
<organism evidence="12 14">
    <name type="scientific">Odoribacter splanchnicus</name>
    <dbReference type="NCBI Taxonomy" id="28118"/>
    <lineage>
        <taxon>Bacteria</taxon>
        <taxon>Pseudomonadati</taxon>
        <taxon>Bacteroidota</taxon>
        <taxon>Bacteroidia</taxon>
        <taxon>Bacteroidales</taxon>
        <taxon>Odoribacteraceae</taxon>
        <taxon>Odoribacter</taxon>
    </lineage>
</organism>
<dbReference type="GO" id="GO:0030943">
    <property type="term" value="F:mitochondrion targeting sequence binding"/>
    <property type="evidence" value="ECO:0007669"/>
    <property type="project" value="TreeGrafter"/>
</dbReference>
<comment type="caution">
    <text evidence="12">The sequence shown here is derived from an EMBL/GenBank/DDBJ whole genome shotgun (WGS) entry which is preliminary data.</text>
</comment>
<protein>
    <submittedName>
        <fullName evidence="12">Tetratricopeptide repeat protein</fullName>
    </submittedName>
</protein>
<dbReference type="Proteomes" id="UP001212263">
    <property type="component" value="Unassembled WGS sequence"/>
</dbReference>
<reference evidence="9" key="2">
    <citation type="submission" date="2022-01" db="EMBL/GenBank/DDBJ databases">
        <title>Collection of gut derived symbiotic bacterial strains cultured from healthy donors.</title>
        <authorList>
            <person name="Lin H."/>
            <person name="Kohout C."/>
            <person name="Waligurski E."/>
            <person name="Pamer E.G."/>
        </authorList>
    </citation>
    <scope>NUCLEOTIDE SEQUENCE</scope>
    <source>
        <strain evidence="9">DFI.1.149</strain>
    </source>
</reference>
<reference evidence="13 14" key="1">
    <citation type="submission" date="2018-08" db="EMBL/GenBank/DDBJ databases">
        <title>A genome reference for cultivated species of the human gut microbiota.</title>
        <authorList>
            <person name="Zou Y."/>
            <person name="Xue W."/>
            <person name="Luo G."/>
        </authorList>
    </citation>
    <scope>NUCLEOTIDE SEQUENCE [LARGE SCALE GENOMIC DNA]</scope>
    <source>
        <strain evidence="11 13">AF14-6AC</strain>
        <strain evidence="12 14">OF03-11</strain>
    </source>
</reference>
<evidence type="ECO:0000313" key="9">
    <source>
        <dbReference type="EMBL" id="MCG4958920.1"/>
    </source>
</evidence>
<proteinExistence type="inferred from homology"/>
<evidence type="ECO:0000256" key="3">
    <source>
        <dbReference type="ARBA" id="ARBA00022737"/>
    </source>
</evidence>
<dbReference type="EMBL" id="QRYW01000009">
    <property type="protein sequence ID" value="RGV28457.1"/>
    <property type="molecule type" value="Genomic_DNA"/>
</dbReference>
<evidence type="ECO:0000256" key="7">
    <source>
        <dbReference type="ARBA" id="ARBA00038030"/>
    </source>
</evidence>
<dbReference type="Gene3D" id="1.25.40.10">
    <property type="entry name" value="Tetratricopeptide repeat domain"/>
    <property type="match status" value="1"/>
</dbReference>
<evidence type="ECO:0000313" key="10">
    <source>
        <dbReference type="EMBL" id="MDB9223184.1"/>
    </source>
</evidence>
<evidence type="ECO:0000313" key="12">
    <source>
        <dbReference type="EMBL" id="RGY06689.1"/>
    </source>
</evidence>
<keyword evidence="6" id="KW-0472">Membrane</keyword>
<dbReference type="Proteomes" id="UP001199750">
    <property type="component" value="Unassembled WGS sequence"/>
</dbReference>
<evidence type="ECO:0000313" key="13">
    <source>
        <dbReference type="Proteomes" id="UP000283426"/>
    </source>
</evidence>
<evidence type="ECO:0000256" key="2">
    <source>
        <dbReference type="ARBA" id="ARBA00022692"/>
    </source>
</evidence>
<dbReference type="Pfam" id="PF07719">
    <property type="entry name" value="TPR_2"/>
    <property type="match status" value="1"/>
</dbReference>
<evidence type="ECO:0000313" key="14">
    <source>
        <dbReference type="Proteomes" id="UP000284434"/>
    </source>
</evidence>
<dbReference type="InterPro" id="IPR013105">
    <property type="entry name" value="TPR_2"/>
</dbReference>
<dbReference type="SMART" id="SM00028">
    <property type="entry name" value="TPR"/>
    <property type="match status" value="4"/>
</dbReference>
<gene>
    <name evidence="11" type="ORF">DWW24_05520</name>
    <name evidence="12" type="ORF">DXA53_09250</name>
    <name evidence="9" type="ORF">L0P03_03490</name>
    <name evidence="10" type="ORF">PN645_09220</name>
</gene>
<evidence type="ECO:0000313" key="11">
    <source>
        <dbReference type="EMBL" id="RGV28457.1"/>
    </source>
</evidence>
<keyword evidence="4 8" id="KW-0802">TPR repeat</keyword>
<evidence type="ECO:0000256" key="5">
    <source>
        <dbReference type="ARBA" id="ARBA00022989"/>
    </source>
</evidence>
<dbReference type="PANTHER" id="PTHR46208">
    <property type="entry name" value="MITOCHONDRIAL IMPORT RECEPTOR SUBUNIT TOM70"/>
    <property type="match status" value="1"/>
</dbReference>
<dbReference type="SUPFAM" id="SSF48452">
    <property type="entry name" value="TPR-like"/>
    <property type="match status" value="1"/>
</dbReference>
<keyword evidence="2" id="KW-0812">Transmembrane</keyword>
<dbReference type="EMBL" id="QSCO01000011">
    <property type="protein sequence ID" value="RGY06689.1"/>
    <property type="molecule type" value="Genomic_DNA"/>
</dbReference>
<feature type="repeat" description="TPR" evidence="8">
    <location>
        <begin position="139"/>
        <end position="172"/>
    </location>
</feature>
<dbReference type="OMA" id="MEACEDW"/>
<keyword evidence="5" id="KW-1133">Transmembrane helix</keyword>
<dbReference type="EMBL" id="JAKNDN010000005">
    <property type="protein sequence ID" value="MCG4958920.1"/>
    <property type="molecule type" value="Genomic_DNA"/>
</dbReference>
<dbReference type="PROSITE" id="PS50005">
    <property type="entry name" value="TPR"/>
    <property type="match status" value="2"/>
</dbReference>
<dbReference type="GeneID" id="61273791"/>
<evidence type="ECO:0000256" key="8">
    <source>
        <dbReference type="PROSITE-ProRule" id="PRU00339"/>
    </source>
</evidence>
<evidence type="ECO:0000256" key="6">
    <source>
        <dbReference type="ARBA" id="ARBA00023136"/>
    </source>
</evidence>
<dbReference type="Proteomes" id="UP000284434">
    <property type="component" value="Unassembled WGS sequence"/>
</dbReference>
<dbReference type="AlphaFoldDB" id="A0A3D4Z8Q2"/>
<dbReference type="GO" id="GO:0008320">
    <property type="term" value="F:protein transmembrane transporter activity"/>
    <property type="evidence" value="ECO:0007669"/>
    <property type="project" value="TreeGrafter"/>
</dbReference>
<sequence length="216" mass="24818">MKKFNLFLIFFMTTSRLVLGQMDINAVNKPVELLNSANEDIENGNYTDAVQKLLAAIRLEPKIREMYLSLNTACSHTNQISILKQYLIKAKAIFEEDDEICYYLGNIYQNENNFQKAIAEYSLAIKYAQKNGEDFGLVYAYYQNRASCYLKINECSKSIPDFTYALKLNPDNGAIYANRGIAYYKTGKKTEACKDWRKAQSLGIQSAGTYVRRYCR</sequence>